<evidence type="ECO:0000259" key="3">
    <source>
        <dbReference type="PROSITE" id="PS51138"/>
    </source>
</evidence>
<dbReference type="InterPro" id="IPR005491">
    <property type="entry name" value="ENT_dom"/>
</dbReference>
<dbReference type="EMBL" id="BAABME010016768">
    <property type="protein sequence ID" value="GAA0147374.1"/>
    <property type="molecule type" value="Genomic_DNA"/>
</dbReference>
<dbReference type="SUPFAM" id="SSF158639">
    <property type="entry name" value="ENT-like"/>
    <property type="match status" value="1"/>
</dbReference>
<comment type="subcellular location">
    <subcellularLocation>
        <location evidence="1">Nucleus</location>
    </subcellularLocation>
</comment>
<dbReference type="InterPro" id="IPR014002">
    <property type="entry name" value="Agenet_dom_plant"/>
</dbReference>
<keyword evidence="5" id="KW-1185">Reference proteome</keyword>
<dbReference type="PANTHER" id="PTHR31917">
    <property type="entry name" value="AGENET DOMAIN-CONTAINING PROTEIN-RELATED"/>
    <property type="match status" value="1"/>
</dbReference>
<gene>
    <name evidence="4" type="ORF">LIER_36506</name>
</gene>
<name>A0AAV3P6S5_LITER</name>
<evidence type="ECO:0000313" key="4">
    <source>
        <dbReference type="EMBL" id="GAA0147374.1"/>
    </source>
</evidence>
<feature type="domain" description="ENT" evidence="3">
    <location>
        <begin position="274"/>
        <end position="342"/>
    </location>
</feature>
<dbReference type="GO" id="GO:0005634">
    <property type="term" value="C:nucleus"/>
    <property type="evidence" value="ECO:0007669"/>
    <property type="project" value="UniProtKB-SubCell"/>
</dbReference>
<dbReference type="PANTHER" id="PTHR31917:SF5">
    <property type="entry name" value="OS02G0204500 PROTEIN"/>
    <property type="match status" value="1"/>
</dbReference>
<organism evidence="4 5">
    <name type="scientific">Lithospermum erythrorhizon</name>
    <name type="common">Purple gromwell</name>
    <name type="synonym">Lithospermum officinale var. erythrorhizon</name>
    <dbReference type="NCBI Taxonomy" id="34254"/>
    <lineage>
        <taxon>Eukaryota</taxon>
        <taxon>Viridiplantae</taxon>
        <taxon>Streptophyta</taxon>
        <taxon>Embryophyta</taxon>
        <taxon>Tracheophyta</taxon>
        <taxon>Spermatophyta</taxon>
        <taxon>Magnoliopsida</taxon>
        <taxon>eudicotyledons</taxon>
        <taxon>Gunneridae</taxon>
        <taxon>Pentapetalae</taxon>
        <taxon>asterids</taxon>
        <taxon>lamiids</taxon>
        <taxon>Boraginales</taxon>
        <taxon>Boraginaceae</taxon>
        <taxon>Boraginoideae</taxon>
        <taxon>Lithospermeae</taxon>
        <taxon>Lithospermum</taxon>
    </lineage>
</organism>
<evidence type="ECO:0000313" key="5">
    <source>
        <dbReference type="Proteomes" id="UP001454036"/>
    </source>
</evidence>
<dbReference type="Proteomes" id="UP001454036">
    <property type="component" value="Unassembled WGS sequence"/>
</dbReference>
<dbReference type="AlphaFoldDB" id="A0AAV3P6S5"/>
<dbReference type="Pfam" id="PF05641">
    <property type="entry name" value="Agenet"/>
    <property type="match status" value="1"/>
</dbReference>
<dbReference type="Pfam" id="PF03735">
    <property type="entry name" value="ENT"/>
    <property type="match status" value="1"/>
</dbReference>
<dbReference type="InterPro" id="IPR008395">
    <property type="entry name" value="Agenet-like_dom"/>
</dbReference>
<comment type="caution">
    <text evidence="4">The sequence shown here is derived from an EMBL/GenBank/DDBJ whole genome shotgun (WGS) entry which is preliminary data.</text>
</comment>
<sequence>MRFKKGAMVEVFCQTENPAGSWRCAEIIRGNGHNFIVKYYSGMNEQSIEEKVPRKFIRPSSPKMNFLENWKPGDIIEVLHNFSWKMATVSRVLSRGKFLVSLVGFFEEFEVSKSDIRLRQSFVDGKWVVIGKSVMNNDSKRSQKESLKRKSSYHHSQAEVCGQKFRKKENDGDRYPVYFQNVSQLPEKVNGTNETRTKGDGVGCSTSISSGRYDNDDDTCSTSCSSVCSNDPLNWLHTTVHPVEIEKDDCSDAESICWLHNKEMHDLSFTREEMAAEIHRLELHAYRCTLEALHASGILSWEQELLMTSLRISLHISNDEHLMELRTLISNSKKSLLVNEIS</sequence>
<dbReference type="SMART" id="SM00743">
    <property type="entry name" value="Agenet"/>
    <property type="match status" value="2"/>
</dbReference>
<proteinExistence type="predicted"/>
<reference evidence="4 5" key="1">
    <citation type="submission" date="2024-01" db="EMBL/GenBank/DDBJ databases">
        <title>The complete chloroplast genome sequence of Lithospermum erythrorhizon: insights into the phylogenetic relationship among Boraginaceae species and the maternal lineages of purple gromwells.</title>
        <authorList>
            <person name="Okada T."/>
            <person name="Watanabe K."/>
        </authorList>
    </citation>
    <scope>NUCLEOTIDE SEQUENCE [LARGE SCALE GENOMIC DNA]</scope>
</reference>
<evidence type="ECO:0000256" key="1">
    <source>
        <dbReference type="ARBA" id="ARBA00004123"/>
    </source>
</evidence>
<keyword evidence="2" id="KW-0539">Nucleus</keyword>
<dbReference type="InterPro" id="IPR036142">
    <property type="entry name" value="ENT_dom-like_sf"/>
</dbReference>
<evidence type="ECO:0000256" key="2">
    <source>
        <dbReference type="ARBA" id="ARBA00023242"/>
    </source>
</evidence>
<dbReference type="Gene3D" id="1.10.1240.40">
    <property type="entry name" value="ENT domain"/>
    <property type="match status" value="1"/>
</dbReference>
<protein>
    <recommendedName>
        <fullName evidence="3">ENT domain-containing protein</fullName>
    </recommendedName>
</protein>
<dbReference type="SMART" id="SM01191">
    <property type="entry name" value="ENT"/>
    <property type="match status" value="1"/>
</dbReference>
<dbReference type="PROSITE" id="PS51138">
    <property type="entry name" value="ENT"/>
    <property type="match status" value="1"/>
</dbReference>
<accession>A0AAV3P6S5</accession>